<keyword evidence="4 6" id="KW-1133">Transmembrane helix</keyword>
<dbReference type="Proteomes" id="UP000002629">
    <property type="component" value="Chromosome"/>
</dbReference>
<keyword evidence="2" id="KW-1003">Cell membrane</keyword>
<evidence type="ECO:0000256" key="2">
    <source>
        <dbReference type="ARBA" id="ARBA00022475"/>
    </source>
</evidence>
<feature type="transmembrane region" description="Helical" evidence="6">
    <location>
        <begin position="175"/>
        <end position="192"/>
    </location>
</feature>
<sequence>MTVPIGRSSRAAPLALQGLILVSVAWLAVMATSLIAPVLPLMARHFADAPNAKELVQLTIALPALMVALFAVPIGLLIDRVDRIGVLIGGLLLYAAAGLAPTLLDTLPAILASRCVVGVAEAVVMTAGTALLADLFDGPSRERWFALQTGSATLVSIVVLALGGALGEVSWRTPFFVYALPSIFAVLVWRLVSRPVDVAGVPASQEPVVDGGWSALTAPALTTLLASVAFYVVVIQLPFLLTTRGYAAPSQIGLGAALAAAAVPLGSVLFRILARRSVAARMAISFALSAAGFLLMAHQTGYAGTLAGAFINGVGSGLALPTLLTWATGGDNAHHRGRSTGAWNTAFFLGQFLSPIVFAMLSLAHGAETALRLLAGVCAVAFVASLAALYRQGRFMARRVLDAKGVSRCT</sequence>
<gene>
    <name evidence="8" type="ordered locus">Cseg_1751</name>
</gene>
<protein>
    <submittedName>
        <fullName evidence="8">Major facilitator superfamily MFS_1</fullName>
    </submittedName>
</protein>
<dbReference type="GO" id="GO:0005886">
    <property type="term" value="C:plasma membrane"/>
    <property type="evidence" value="ECO:0007669"/>
    <property type="project" value="UniProtKB-SubCell"/>
</dbReference>
<evidence type="ECO:0000256" key="6">
    <source>
        <dbReference type="SAM" id="Phobius"/>
    </source>
</evidence>
<feature type="transmembrane region" description="Helical" evidence="6">
    <location>
        <begin position="213"/>
        <end position="240"/>
    </location>
</feature>
<organism evidence="8 9">
    <name type="scientific">Caulobacter segnis (strain ATCC 21756 / DSM 7131 / JCM 7823 / NBRC 15250 / LMG 17158 / TK0059)</name>
    <name type="common">Mycoplana segnis</name>
    <dbReference type="NCBI Taxonomy" id="509190"/>
    <lineage>
        <taxon>Bacteria</taxon>
        <taxon>Pseudomonadati</taxon>
        <taxon>Pseudomonadota</taxon>
        <taxon>Alphaproteobacteria</taxon>
        <taxon>Caulobacterales</taxon>
        <taxon>Caulobacteraceae</taxon>
        <taxon>Caulobacter</taxon>
    </lineage>
</organism>
<feature type="transmembrane region" description="Helical" evidence="6">
    <location>
        <begin position="252"/>
        <end position="273"/>
    </location>
</feature>
<feature type="domain" description="Major facilitator superfamily (MFS) profile" evidence="7">
    <location>
        <begin position="17"/>
        <end position="393"/>
    </location>
</feature>
<dbReference type="PROSITE" id="PS50850">
    <property type="entry name" value="MFS"/>
    <property type="match status" value="1"/>
</dbReference>
<evidence type="ECO:0000256" key="3">
    <source>
        <dbReference type="ARBA" id="ARBA00022692"/>
    </source>
</evidence>
<dbReference type="CDD" id="cd17473">
    <property type="entry name" value="MFS_arabinose_efflux_permease_like"/>
    <property type="match status" value="1"/>
</dbReference>
<dbReference type="Gene3D" id="1.20.1250.20">
    <property type="entry name" value="MFS general substrate transporter like domains"/>
    <property type="match status" value="1"/>
</dbReference>
<dbReference type="STRING" id="509190.Cseg_1751"/>
<dbReference type="RefSeq" id="WP_013078887.1">
    <property type="nucleotide sequence ID" value="NC_014100.1"/>
</dbReference>
<feature type="transmembrane region" description="Helical" evidence="6">
    <location>
        <begin position="144"/>
        <end position="163"/>
    </location>
</feature>
<dbReference type="GO" id="GO:0022857">
    <property type="term" value="F:transmembrane transporter activity"/>
    <property type="evidence" value="ECO:0007669"/>
    <property type="project" value="InterPro"/>
</dbReference>
<dbReference type="InterPro" id="IPR036259">
    <property type="entry name" value="MFS_trans_sf"/>
</dbReference>
<evidence type="ECO:0000256" key="1">
    <source>
        <dbReference type="ARBA" id="ARBA00004651"/>
    </source>
</evidence>
<evidence type="ECO:0000256" key="5">
    <source>
        <dbReference type="ARBA" id="ARBA00023136"/>
    </source>
</evidence>
<dbReference type="SUPFAM" id="SSF103473">
    <property type="entry name" value="MFS general substrate transporter"/>
    <property type="match status" value="1"/>
</dbReference>
<evidence type="ECO:0000313" key="8">
    <source>
        <dbReference type="EMBL" id="ADG10230.1"/>
    </source>
</evidence>
<evidence type="ECO:0000256" key="4">
    <source>
        <dbReference type="ARBA" id="ARBA00022989"/>
    </source>
</evidence>
<dbReference type="HOGENOM" id="CLU_001265_10_6_5"/>
<feature type="transmembrane region" description="Helical" evidence="6">
    <location>
        <begin position="84"/>
        <end position="104"/>
    </location>
</feature>
<dbReference type="PANTHER" id="PTHR43124:SF3">
    <property type="entry name" value="CHLORAMPHENICOL EFFLUX PUMP RV0191"/>
    <property type="match status" value="1"/>
</dbReference>
<feature type="transmembrane region" description="Helical" evidence="6">
    <location>
        <begin position="12"/>
        <end position="35"/>
    </location>
</feature>
<dbReference type="PANTHER" id="PTHR43124">
    <property type="entry name" value="PURINE EFFLUX PUMP PBUE"/>
    <property type="match status" value="1"/>
</dbReference>
<evidence type="ECO:0000259" key="7">
    <source>
        <dbReference type="PROSITE" id="PS50850"/>
    </source>
</evidence>
<keyword evidence="3 6" id="KW-0812">Transmembrane</keyword>
<accession>D5VGB1</accession>
<feature type="transmembrane region" description="Helical" evidence="6">
    <location>
        <begin position="110"/>
        <end position="132"/>
    </location>
</feature>
<feature type="transmembrane region" description="Helical" evidence="6">
    <location>
        <begin position="309"/>
        <end position="329"/>
    </location>
</feature>
<feature type="transmembrane region" description="Helical" evidence="6">
    <location>
        <begin position="55"/>
        <end position="77"/>
    </location>
</feature>
<proteinExistence type="predicted"/>
<evidence type="ECO:0000313" key="9">
    <source>
        <dbReference type="Proteomes" id="UP000002629"/>
    </source>
</evidence>
<dbReference type="KEGG" id="cse:Cseg_1751"/>
<keyword evidence="5 6" id="KW-0472">Membrane</keyword>
<dbReference type="InterPro" id="IPR050189">
    <property type="entry name" value="MFS_Efflux_Transporters"/>
</dbReference>
<dbReference type="PRINTS" id="PR01035">
    <property type="entry name" value="TCRTETA"/>
</dbReference>
<dbReference type="InterPro" id="IPR020846">
    <property type="entry name" value="MFS_dom"/>
</dbReference>
<feature type="transmembrane region" description="Helical" evidence="6">
    <location>
        <begin position="370"/>
        <end position="390"/>
    </location>
</feature>
<dbReference type="InterPro" id="IPR011701">
    <property type="entry name" value="MFS"/>
</dbReference>
<feature type="transmembrane region" description="Helical" evidence="6">
    <location>
        <begin position="341"/>
        <end position="364"/>
    </location>
</feature>
<dbReference type="InterPro" id="IPR001958">
    <property type="entry name" value="Tet-R_TetA/multi-R_MdtG-like"/>
</dbReference>
<dbReference type="AlphaFoldDB" id="D5VGB1"/>
<dbReference type="Pfam" id="PF07690">
    <property type="entry name" value="MFS_1"/>
    <property type="match status" value="1"/>
</dbReference>
<reference evidence="9" key="1">
    <citation type="journal article" date="2011" name="J. Bacteriol.">
        <title>Genome sequences of eight morphologically diverse alphaproteobacteria.</title>
        <authorList>
            <consortium name="US DOE Joint Genome Institute"/>
            <person name="Brown P.J."/>
            <person name="Kysela D.T."/>
            <person name="Buechlein A."/>
            <person name="Hemmerich C."/>
            <person name="Brun Y.V."/>
        </authorList>
    </citation>
    <scope>NUCLEOTIDE SEQUENCE [LARGE SCALE GENOMIC DNA]</scope>
    <source>
        <strain evidence="9">ATCC 21756 / DSM 7131 / JCM 7823 / NBRC 15250 / LMG 17158 / TK0059</strain>
    </source>
</reference>
<name>D5VGB1_CAUST</name>
<comment type="subcellular location">
    <subcellularLocation>
        <location evidence="1">Cell membrane</location>
        <topology evidence="1">Multi-pass membrane protein</topology>
    </subcellularLocation>
</comment>
<dbReference type="EMBL" id="CP002008">
    <property type="protein sequence ID" value="ADG10230.1"/>
    <property type="molecule type" value="Genomic_DNA"/>
</dbReference>
<feature type="transmembrane region" description="Helical" evidence="6">
    <location>
        <begin position="278"/>
        <end position="297"/>
    </location>
</feature>
<dbReference type="eggNOG" id="COG2814">
    <property type="taxonomic scope" value="Bacteria"/>
</dbReference>